<feature type="transmembrane region" description="Helical" evidence="1">
    <location>
        <begin position="21"/>
        <end position="41"/>
    </location>
</feature>
<protein>
    <submittedName>
        <fullName evidence="3">Cyclic-di-AMP phosphodiesterase PgpH</fullName>
    </submittedName>
</protein>
<name>A0ABP9X7H2_9CHLR</name>
<dbReference type="InterPro" id="IPR011621">
    <property type="entry name" value="Metal-dep_PHydrolase_7TM_intra"/>
</dbReference>
<dbReference type="SUPFAM" id="SSF109604">
    <property type="entry name" value="HD-domain/PDEase-like"/>
    <property type="match status" value="1"/>
</dbReference>
<evidence type="ECO:0000259" key="2">
    <source>
        <dbReference type="SMART" id="SM00471"/>
    </source>
</evidence>
<dbReference type="InterPro" id="IPR052722">
    <property type="entry name" value="PgpH_phosphodiesterase"/>
</dbReference>
<sequence>MIVRSYRLKTLLRSFIEHHHHLVLVLFGAVLTLILTLIFTWRSAINQDIMVGRPSPRTINADRDLTFESPLLTEAKRREAANDPRNLVYNEDTQIHGQQREQLQATFSVINSVRENPSLNLDQQRGQLTELPSLPLSDTLAITILEADDDTWQRIKDQTNALYDRTLRENNYSIDETTLAEIKVRYLPYNLPSSLKPDQRAVVLYLVEQTLHVNRTLNQEETERRQQTARNAIQSVSKDIVNGQNIVRQGDTVSAEQYETLIKMGLITPELGFDGFMGRFLLALLVALALCTALYIDHHNLLTWPRALLVILILMVIPILFGRIFLNTWLNFPETFALAVIAIPLAALFNNNLALVISALVSIVMMFLGEGALQVGMISFAGALCGIYAIRRADRAMAFMMAGVWIALGVFATAMIWRLIQPQGVTWQQTMFTLIFSMLNGGITAMMSLTLHNVLGRIAGIVTPMQLLELAHPNQPLLRRLMQEAPGTYHHSVVVSNLAEQAAERIGADTLLTRVGAYYHDIGKMLRPFFFTDNQYDRSNVHDNLDPQTSAKLIADHVIEGAKIARQHKLPEQIVNFIVEHHGTDVIRYFYQQALQAQDSVDINDYRYPGPKPQSKETAILMLADGVEATVRSKEQSGMLVAERHDDDDQQAPKGCQSIAQVVNQSIDMRLASGQLDQCPLTQKDLNTIRQSFVKTLQGIYHPRVEYPKLMREPQNK</sequence>
<evidence type="ECO:0000256" key="1">
    <source>
        <dbReference type="SAM" id="Phobius"/>
    </source>
</evidence>
<feature type="transmembrane region" description="Helical" evidence="1">
    <location>
        <begin position="396"/>
        <end position="420"/>
    </location>
</feature>
<feature type="transmembrane region" description="Helical" evidence="1">
    <location>
        <begin position="336"/>
        <end position="364"/>
    </location>
</feature>
<accession>A0ABP9X7H2</accession>
<feature type="domain" description="HD/PDEase" evidence="2">
    <location>
        <begin position="484"/>
        <end position="639"/>
    </location>
</feature>
<keyword evidence="4" id="KW-1185">Reference proteome</keyword>
<dbReference type="Proteomes" id="UP001428290">
    <property type="component" value="Unassembled WGS sequence"/>
</dbReference>
<organism evidence="3 4">
    <name type="scientific">Herpetosiphon gulosus</name>
    <dbReference type="NCBI Taxonomy" id="1973496"/>
    <lineage>
        <taxon>Bacteria</taxon>
        <taxon>Bacillati</taxon>
        <taxon>Chloroflexota</taxon>
        <taxon>Chloroflexia</taxon>
        <taxon>Herpetosiphonales</taxon>
        <taxon>Herpetosiphonaceae</taxon>
        <taxon>Herpetosiphon</taxon>
    </lineage>
</organism>
<evidence type="ECO:0000313" key="4">
    <source>
        <dbReference type="Proteomes" id="UP001428290"/>
    </source>
</evidence>
<dbReference type="InterPro" id="IPR003607">
    <property type="entry name" value="HD/PDEase_dom"/>
</dbReference>
<feature type="transmembrane region" description="Helical" evidence="1">
    <location>
        <begin position="308"/>
        <end position="330"/>
    </location>
</feature>
<dbReference type="CDD" id="cd00077">
    <property type="entry name" value="HDc"/>
    <property type="match status" value="1"/>
</dbReference>
<dbReference type="EMBL" id="BAABRU010000044">
    <property type="protein sequence ID" value="GAA5531337.1"/>
    <property type="molecule type" value="Genomic_DNA"/>
</dbReference>
<proteinExistence type="predicted"/>
<reference evidence="3 4" key="1">
    <citation type="submission" date="2024-02" db="EMBL/GenBank/DDBJ databases">
        <title>Herpetosiphon gulosus NBRC 112829.</title>
        <authorList>
            <person name="Ichikawa N."/>
            <person name="Katano-Makiyama Y."/>
            <person name="Hidaka K."/>
        </authorList>
    </citation>
    <scope>NUCLEOTIDE SEQUENCE [LARGE SCALE GENOMIC DNA]</scope>
    <source>
        <strain evidence="3 4">NBRC 112829</strain>
    </source>
</reference>
<feature type="transmembrane region" description="Helical" evidence="1">
    <location>
        <begin position="276"/>
        <end position="296"/>
    </location>
</feature>
<keyword evidence="1" id="KW-1133">Transmembrane helix</keyword>
<dbReference type="InterPro" id="IPR006675">
    <property type="entry name" value="HDIG_dom"/>
</dbReference>
<dbReference type="PANTHER" id="PTHR36442">
    <property type="entry name" value="CYCLIC-DI-AMP PHOSPHODIESTERASE PGPH"/>
    <property type="match status" value="1"/>
</dbReference>
<gene>
    <name evidence="3" type="primary">pgpH</name>
    <name evidence="3" type="ORF">Hgul01_05162</name>
</gene>
<feature type="transmembrane region" description="Helical" evidence="1">
    <location>
        <begin position="432"/>
        <end position="455"/>
    </location>
</feature>
<dbReference type="SMART" id="SM00471">
    <property type="entry name" value="HDc"/>
    <property type="match status" value="1"/>
</dbReference>
<dbReference type="PANTHER" id="PTHR36442:SF1">
    <property type="entry name" value="CYCLIC-DI-AMP PHOSPHODIESTERASE PGPH"/>
    <property type="match status" value="1"/>
</dbReference>
<keyword evidence="1" id="KW-0472">Membrane</keyword>
<dbReference type="Pfam" id="PF01966">
    <property type="entry name" value="HD"/>
    <property type="match status" value="1"/>
</dbReference>
<dbReference type="InterPro" id="IPR006674">
    <property type="entry name" value="HD_domain"/>
</dbReference>
<evidence type="ECO:0000313" key="3">
    <source>
        <dbReference type="EMBL" id="GAA5531337.1"/>
    </source>
</evidence>
<keyword evidence="1" id="KW-0812">Transmembrane</keyword>
<dbReference type="Gene3D" id="1.10.3210.10">
    <property type="entry name" value="Hypothetical protein af1432"/>
    <property type="match status" value="1"/>
</dbReference>
<feature type="transmembrane region" description="Helical" evidence="1">
    <location>
        <begin position="371"/>
        <end position="390"/>
    </location>
</feature>
<dbReference type="NCBIfam" id="TIGR00277">
    <property type="entry name" value="HDIG"/>
    <property type="match status" value="1"/>
</dbReference>
<dbReference type="Pfam" id="PF07697">
    <property type="entry name" value="7TMR-HDED"/>
    <property type="match status" value="1"/>
</dbReference>
<dbReference type="RefSeq" id="WP_345724899.1">
    <property type="nucleotide sequence ID" value="NZ_BAABRU010000044.1"/>
</dbReference>
<dbReference type="InterPro" id="IPR011624">
    <property type="entry name" value="Metal-dep_PHydrolase_7TM_extra"/>
</dbReference>
<comment type="caution">
    <text evidence="3">The sequence shown here is derived from an EMBL/GenBank/DDBJ whole genome shotgun (WGS) entry which is preliminary data.</text>
</comment>
<dbReference type="Pfam" id="PF07698">
    <property type="entry name" value="7TM-7TMR_HD"/>
    <property type="match status" value="1"/>
</dbReference>